<evidence type="ECO:0000313" key="9">
    <source>
        <dbReference type="EMBL" id="OBZ89922.1"/>
    </source>
</evidence>
<dbReference type="GO" id="GO:0030154">
    <property type="term" value="P:cell differentiation"/>
    <property type="evidence" value="ECO:0007669"/>
    <property type="project" value="TreeGrafter"/>
</dbReference>
<dbReference type="AlphaFoldDB" id="A0A1C7NLD2"/>
<dbReference type="CDD" id="cd00086">
    <property type="entry name" value="homeodomain"/>
    <property type="match status" value="1"/>
</dbReference>
<name>A0A1C7NLD2_9FUNG</name>
<dbReference type="GO" id="GO:0000978">
    <property type="term" value="F:RNA polymerase II cis-regulatory region sequence-specific DNA binding"/>
    <property type="evidence" value="ECO:0007669"/>
    <property type="project" value="TreeGrafter"/>
</dbReference>
<comment type="subcellular location">
    <subcellularLocation>
        <location evidence="1 5 6">Nucleus</location>
    </subcellularLocation>
</comment>
<feature type="DNA-binding region" description="Homeobox" evidence="5">
    <location>
        <begin position="31"/>
        <end position="90"/>
    </location>
</feature>
<dbReference type="EMBL" id="LUGH01000072">
    <property type="protein sequence ID" value="OBZ89922.1"/>
    <property type="molecule type" value="Genomic_DNA"/>
</dbReference>
<evidence type="ECO:0000256" key="5">
    <source>
        <dbReference type="PROSITE-ProRule" id="PRU00108"/>
    </source>
</evidence>
<evidence type="ECO:0000259" key="8">
    <source>
        <dbReference type="PROSITE" id="PS50071"/>
    </source>
</evidence>
<dbReference type="GO" id="GO:0006357">
    <property type="term" value="P:regulation of transcription by RNA polymerase II"/>
    <property type="evidence" value="ECO:0007669"/>
    <property type="project" value="TreeGrafter"/>
</dbReference>
<gene>
    <name evidence="9" type="primary">LBX2</name>
    <name evidence="9" type="ORF">A0J61_02027</name>
</gene>
<evidence type="ECO:0000313" key="10">
    <source>
        <dbReference type="Proteomes" id="UP000093000"/>
    </source>
</evidence>
<evidence type="ECO:0000256" key="7">
    <source>
        <dbReference type="SAM" id="MobiDB-lite"/>
    </source>
</evidence>
<evidence type="ECO:0000256" key="2">
    <source>
        <dbReference type="ARBA" id="ARBA00023125"/>
    </source>
</evidence>
<dbReference type="PANTHER" id="PTHR24324:SF5">
    <property type="entry name" value="HEMATOPOIETICALLY-EXPRESSED HOMEOBOX PROTEIN HHEX"/>
    <property type="match status" value="1"/>
</dbReference>
<dbReference type="SMART" id="SM00389">
    <property type="entry name" value="HOX"/>
    <property type="match status" value="1"/>
</dbReference>
<proteinExistence type="predicted"/>
<keyword evidence="10" id="KW-1185">Reference proteome</keyword>
<evidence type="ECO:0000256" key="6">
    <source>
        <dbReference type="RuleBase" id="RU000682"/>
    </source>
</evidence>
<keyword evidence="3 5" id="KW-0371">Homeobox</keyword>
<dbReference type="InterPro" id="IPR051000">
    <property type="entry name" value="Homeobox_DNA-bind_prot"/>
</dbReference>
<keyword evidence="2 5" id="KW-0238">DNA-binding</keyword>
<feature type="domain" description="Homeobox" evidence="8">
    <location>
        <begin position="29"/>
        <end position="89"/>
    </location>
</feature>
<dbReference type="OrthoDB" id="6159439at2759"/>
<dbReference type="Pfam" id="PF00046">
    <property type="entry name" value="Homeodomain"/>
    <property type="match status" value="1"/>
</dbReference>
<dbReference type="SUPFAM" id="SSF46689">
    <property type="entry name" value="Homeodomain-like"/>
    <property type="match status" value="1"/>
</dbReference>
<evidence type="ECO:0000256" key="4">
    <source>
        <dbReference type="ARBA" id="ARBA00023242"/>
    </source>
</evidence>
<organism evidence="9 10">
    <name type="scientific">Choanephora cucurbitarum</name>
    <dbReference type="NCBI Taxonomy" id="101091"/>
    <lineage>
        <taxon>Eukaryota</taxon>
        <taxon>Fungi</taxon>
        <taxon>Fungi incertae sedis</taxon>
        <taxon>Mucoromycota</taxon>
        <taxon>Mucoromycotina</taxon>
        <taxon>Mucoromycetes</taxon>
        <taxon>Mucorales</taxon>
        <taxon>Mucorineae</taxon>
        <taxon>Choanephoraceae</taxon>
        <taxon>Choanephoroideae</taxon>
        <taxon>Choanephora</taxon>
    </lineage>
</organism>
<dbReference type="PANTHER" id="PTHR24324">
    <property type="entry name" value="HOMEOBOX PROTEIN HHEX"/>
    <property type="match status" value="1"/>
</dbReference>
<reference evidence="9 10" key="1">
    <citation type="submission" date="2016-03" db="EMBL/GenBank/DDBJ databases">
        <title>Choanephora cucurbitarum.</title>
        <authorList>
            <person name="Min B."/>
            <person name="Park H."/>
            <person name="Park J.-H."/>
            <person name="Shin H.-D."/>
            <person name="Choi I.-G."/>
        </authorList>
    </citation>
    <scope>NUCLEOTIDE SEQUENCE [LARGE SCALE GENOMIC DNA]</scope>
    <source>
        <strain evidence="9 10">KUS-F28377</strain>
    </source>
</reference>
<accession>A0A1C7NLD2</accession>
<feature type="compositionally biased region" description="Basic residues" evidence="7">
    <location>
        <begin position="1"/>
        <end position="13"/>
    </location>
</feature>
<keyword evidence="4 5" id="KW-0539">Nucleus</keyword>
<feature type="region of interest" description="Disordered" evidence="7">
    <location>
        <begin position="1"/>
        <end position="25"/>
    </location>
</feature>
<dbReference type="Proteomes" id="UP000093000">
    <property type="component" value="Unassembled WGS sequence"/>
</dbReference>
<dbReference type="STRING" id="101091.A0A1C7NLD2"/>
<dbReference type="PROSITE" id="PS50071">
    <property type="entry name" value="HOMEOBOX_2"/>
    <property type="match status" value="1"/>
</dbReference>
<dbReference type="InParanoid" id="A0A1C7NLD2"/>
<evidence type="ECO:0000256" key="1">
    <source>
        <dbReference type="ARBA" id="ARBA00004123"/>
    </source>
</evidence>
<dbReference type="InterPro" id="IPR009057">
    <property type="entry name" value="Homeodomain-like_sf"/>
</dbReference>
<evidence type="ECO:0000256" key="3">
    <source>
        <dbReference type="ARBA" id="ARBA00023155"/>
    </source>
</evidence>
<sequence>MPSNKRKATRKRKTVEESEDNWSDDYIYPSSIKRRRRFSVQETNKLEEEYSFNASPSQERLQQIANEIGTARKIVTTWFQNRRAKHKRNEKKEEAVMNDGEIGLTRDVRYDVPQIHYINQIVDACRPPETSTNNPEYTMVDSSVMYPPCMNTLQSHVMLNLAESDSWIPTDEAQEEHFMLPYSIETNDGSLYINPSQLLLNYQL</sequence>
<protein>
    <submittedName>
        <fullName evidence="9">Transcription factor LBX2</fullName>
    </submittedName>
</protein>
<comment type="caution">
    <text evidence="9">The sequence shown here is derived from an EMBL/GenBank/DDBJ whole genome shotgun (WGS) entry which is preliminary data.</text>
</comment>
<dbReference type="InterPro" id="IPR001356">
    <property type="entry name" value="HD"/>
</dbReference>
<dbReference type="GO" id="GO:0005634">
    <property type="term" value="C:nucleus"/>
    <property type="evidence" value="ECO:0007669"/>
    <property type="project" value="UniProtKB-SubCell"/>
</dbReference>
<dbReference type="Gene3D" id="1.10.10.60">
    <property type="entry name" value="Homeodomain-like"/>
    <property type="match status" value="1"/>
</dbReference>